<keyword evidence="2" id="KW-0472">Membrane</keyword>
<evidence type="ECO:0000313" key="3">
    <source>
        <dbReference type="EMBL" id="SDB10299.1"/>
    </source>
</evidence>
<feature type="compositionally biased region" description="Polar residues" evidence="1">
    <location>
        <begin position="89"/>
        <end position="107"/>
    </location>
</feature>
<organism evidence="3 4">
    <name type="scientific">Eubacterium oxidoreducens</name>
    <dbReference type="NCBI Taxonomy" id="1732"/>
    <lineage>
        <taxon>Bacteria</taxon>
        <taxon>Bacillati</taxon>
        <taxon>Bacillota</taxon>
        <taxon>Clostridia</taxon>
        <taxon>Eubacteriales</taxon>
        <taxon>Eubacteriaceae</taxon>
        <taxon>Eubacterium</taxon>
    </lineage>
</organism>
<keyword evidence="4" id="KW-1185">Reference proteome</keyword>
<evidence type="ECO:0000313" key="4">
    <source>
        <dbReference type="Proteomes" id="UP000199228"/>
    </source>
</evidence>
<proteinExistence type="predicted"/>
<sequence length="114" mass="12426">MKTKQIPLIIMLIGGAASSLISVLTGVSSKIMLERLLITLVVFLVLGGVIKIIVDKNFKNILEPDEQEETEEISTEDGDIAPSEADLEQNVSEQSEEQTGALEQNPESVDDEWG</sequence>
<evidence type="ECO:0000256" key="2">
    <source>
        <dbReference type="SAM" id="Phobius"/>
    </source>
</evidence>
<feature type="compositionally biased region" description="Acidic residues" evidence="1">
    <location>
        <begin position="64"/>
        <end position="79"/>
    </location>
</feature>
<dbReference type="RefSeq" id="WP_090172460.1">
    <property type="nucleotide sequence ID" value="NZ_FMXR01000006.1"/>
</dbReference>
<accession>A0A1G6APM1</accession>
<keyword evidence="2" id="KW-1133">Transmembrane helix</keyword>
<feature type="transmembrane region" description="Helical" evidence="2">
    <location>
        <begin position="36"/>
        <end position="54"/>
    </location>
</feature>
<keyword evidence="2" id="KW-0812">Transmembrane</keyword>
<dbReference type="OrthoDB" id="2067486at2"/>
<dbReference type="STRING" id="1732.SAMN02910417_00811"/>
<gene>
    <name evidence="3" type="ORF">SAMN02910417_00811</name>
</gene>
<name>A0A1G6APM1_EUBOX</name>
<feature type="transmembrane region" description="Helical" evidence="2">
    <location>
        <begin position="6"/>
        <end position="24"/>
    </location>
</feature>
<feature type="region of interest" description="Disordered" evidence="1">
    <location>
        <begin position="64"/>
        <end position="114"/>
    </location>
</feature>
<dbReference type="Proteomes" id="UP000199228">
    <property type="component" value="Unassembled WGS sequence"/>
</dbReference>
<protein>
    <submittedName>
        <fullName evidence="3">Uncharacterized protein</fullName>
    </submittedName>
</protein>
<reference evidence="3 4" key="1">
    <citation type="submission" date="2016-10" db="EMBL/GenBank/DDBJ databases">
        <authorList>
            <person name="de Groot N.N."/>
        </authorList>
    </citation>
    <scope>NUCLEOTIDE SEQUENCE [LARGE SCALE GENOMIC DNA]</scope>
    <source>
        <strain evidence="3 4">DSM 3217</strain>
    </source>
</reference>
<dbReference type="EMBL" id="FMXR01000006">
    <property type="protein sequence ID" value="SDB10299.1"/>
    <property type="molecule type" value="Genomic_DNA"/>
</dbReference>
<evidence type="ECO:0000256" key="1">
    <source>
        <dbReference type="SAM" id="MobiDB-lite"/>
    </source>
</evidence>
<dbReference type="AlphaFoldDB" id="A0A1G6APM1"/>